<keyword evidence="3" id="KW-0285">Flavoprotein</keyword>
<dbReference type="PANTHER" id="PTHR43004:SF19">
    <property type="entry name" value="BINDING MONOOXYGENASE, PUTATIVE (JCVI)-RELATED"/>
    <property type="match status" value="1"/>
</dbReference>
<accession>A0A7K1FNG7</accession>
<dbReference type="Gene3D" id="3.50.50.60">
    <property type="entry name" value="FAD/NAD(P)-binding domain"/>
    <property type="match status" value="1"/>
</dbReference>
<keyword evidence="6" id="KW-0503">Monooxygenase</keyword>
<dbReference type="Pfam" id="PF01494">
    <property type="entry name" value="FAD_binding_3"/>
    <property type="match status" value="1"/>
</dbReference>
<evidence type="ECO:0000313" key="6">
    <source>
        <dbReference type="EMBL" id="MTD14773.1"/>
    </source>
</evidence>
<dbReference type="InterPro" id="IPR050641">
    <property type="entry name" value="RIFMO-like"/>
</dbReference>
<protein>
    <submittedName>
        <fullName evidence="6">Pentachlorophenol monooxygenase</fullName>
    </submittedName>
</protein>
<dbReference type="SUPFAM" id="SSF51905">
    <property type="entry name" value="FAD/NAD(P)-binding domain"/>
    <property type="match status" value="1"/>
</dbReference>
<evidence type="ECO:0000256" key="1">
    <source>
        <dbReference type="ARBA" id="ARBA00001974"/>
    </source>
</evidence>
<dbReference type="EMBL" id="WLYK01000005">
    <property type="protein sequence ID" value="MTD14773.1"/>
    <property type="molecule type" value="Genomic_DNA"/>
</dbReference>
<dbReference type="Gene3D" id="3.30.70.2450">
    <property type="match status" value="1"/>
</dbReference>
<dbReference type="InterPro" id="IPR002938">
    <property type="entry name" value="FAD-bd"/>
</dbReference>
<keyword evidence="6" id="KW-0560">Oxidoreductase</keyword>
<evidence type="ECO:0000259" key="5">
    <source>
        <dbReference type="Pfam" id="PF01494"/>
    </source>
</evidence>
<reference evidence="6 7" key="1">
    <citation type="submission" date="2019-11" db="EMBL/GenBank/DDBJ databases">
        <authorList>
            <person name="Jiang L.-Q."/>
        </authorList>
    </citation>
    <scope>NUCLEOTIDE SEQUENCE [LARGE SCALE GENOMIC DNA]</scope>
    <source>
        <strain evidence="6 7">YIM 132087</strain>
    </source>
</reference>
<dbReference type="AlphaFoldDB" id="A0A7K1FNG7"/>
<dbReference type="GO" id="GO:0016709">
    <property type="term" value="F:oxidoreductase activity, acting on paired donors, with incorporation or reduction of molecular oxygen, NAD(P)H as one donor, and incorporation of one atom of oxygen"/>
    <property type="evidence" value="ECO:0007669"/>
    <property type="project" value="UniProtKB-ARBA"/>
</dbReference>
<sequence>MPTQTQVLVAGGGPIGLMAAVELRRRGVDVLIVDALAARPLWAKAIGVQPRTLEILDQIGIVRSALDAGTVMRGQQVYKDGALVGQIDIEVPDQVPYRFAALPQYETERVLEEHLERLGGRLQREVRLLSFTQDDAGVTAVLQTPAGEKTVRAEYLVGADGAHSIVRKTLGIGFEGDAFPESYMLGDVEVDWDLPQGYAVRSSRTTGDGAVDDLLVAIPLPGRKRYRMSMLVPPELAPQGSTGADGITHGFTGGREPELHHIQEVLDRLSPVPVTAGRLRWSSVFRISHRLADRYSVGRAFIAGDAAHIHPPTGAQGMNTGLQDAYNLGWKLAQAVSGHGAPGLLDSYHAERHPVGEEVVGRTVRAARGGGIETGGGGRDTIILREAQLLVGYPDSPLNAAVDGGVAEDGTGPLPGDRAPDATGLEQDGVAGPLRWHEFLRGTGHVLLLWAPDAATADAAQDVSIENVRTYVVRPGTIGGSDPTRPLAAGREIADVHGHLAANYGFGPEPATVLIRPDGYLSFRSAGIADEAVAHHLLLTVGVPRR</sequence>
<gene>
    <name evidence="6" type="ORF">GIS00_12565</name>
</gene>
<dbReference type="PANTHER" id="PTHR43004">
    <property type="entry name" value="TRK SYSTEM POTASSIUM UPTAKE PROTEIN"/>
    <property type="match status" value="1"/>
</dbReference>
<evidence type="ECO:0000313" key="7">
    <source>
        <dbReference type="Proteomes" id="UP000460221"/>
    </source>
</evidence>
<proteinExistence type="inferred from homology"/>
<evidence type="ECO:0000256" key="3">
    <source>
        <dbReference type="ARBA" id="ARBA00022630"/>
    </source>
</evidence>
<comment type="similarity">
    <text evidence="2">Belongs to the PheA/TfdB FAD monooxygenase family.</text>
</comment>
<dbReference type="Gene3D" id="3.40.30.120">
    <property type="match status" value="1"/>
</dbReference>
<dbReference type="PRINTS" id="PR00420">
    <property type="entry name" value="RNGMNOXGNASE"/>
</dbReference>
<feature type="domain" description="FAD-binding" evidence="5">
    <location>
        <begin position="4"/>
        <end position="362"/>
    </location>
</feature>
<comment type="caution">
    <text evidence="6">The sequence shown here is derived from an EMBL/GenBank/DDBJ whole genome shotgun (WGS) entry which is preliminary data.</text>
</comment>
<name>A0A7K1FNG7_9ACTN</name>
<keyword evidence="4" id="KW-0274">FAD</keyword>
<evidence type="ECO:0000256" key="4">
    <source>
        <dbReference type="ARBA" id="ARBA00022827"/>
    </source>
</evidence>
<organism evidence="6 7">
    <name type="scientific">Nakamurella alba</name>
    <dbReference type="NCBI Taxonomy" id="2665158"/>
    <lineage>
        <taxon>Bacteria</taxon>
        <taxon>Bacillati</taxon>
        <taxon>Actinomycetota</taxon>
        <taxon>Actinomycetes</taxon>
        <taxon>Nakamurellales</taxon>
        <taxon>Nakamurellaceae</taxon>
        <taxon>Nakamurella</taxon>
    </lineage>
</organism>
<keyword evidence="7" id="KW-1185">Reference proteome</keyword>
<dbReference type="SUPFAM" id="SSF52833">
    <property type="entry name" value="Thioredoxin-like"/>
    <property type="match status" value="1"/>
</dbReference>
<dbReference type="Pfam" id="PF21274">
    <property type="entry name" value="Rng_hyd_C"/>
    <property type="match status" value="1"/>
</dbReference>
<dbReference type="GO" id="GO:0071949">
    <property type="term" value="F:FAD binding"/>
    <property type="evidence" value="ECO:0007669"/>
    <property type="project" value="InterPro"/>
</dbReference>
<dbReference type="InterPro" id="IPR036188">
    <property type="entry name" value="FAD/NAD-bd_sf"/>
</dbReference>
<comment type="cofactor">
    <cofactor evidence="1">
        <name>FAD</name>
        <dbReference type="ChEBI" id="CHEBI:57692"/>
    </cofactor>
</comment>
<dbReference type="InterPro" id="IPR036249">
    <property type="entry name" value="Thioredoxin-like_sf"/>
</dbReference>
<evidence type="ECO:0000256" key="2">
    <source>
        <dbReference type="ARBA" id="ARBA00007801"/>
    </source>
</evidence>
<dbReference type="Proteomes" id="UP000460221">
    <property type="component" value="Unassembled WGS sequence"/>
</dbReference>